<evidence type="ECO:0000256" key="1">
    <source>
        <dbReference type="SAM" id="Phobius"/>
    </source>
</evidence>
<evidence type="ECO:0000313" key="3">
    <source>
        <dbReference type="Proteomes" id="UP000093053"/>
    </source>
</evidence>
<dbReference type="RefSeq" id="WP_065915390.1">
    <property type="nucleotide sequence ID" value="NZ_CP016793.1"/>
</dbReference>
<protein>
    <recommendedName>
        <fullName evidence="4">DUF3592 domain-containing protein</fullName>
    </recommendedName>
</protein>
<dbReference type="OrthoDB" id="3537613at2"/>
<name>A0A1B2HGZ9_9PSEU</name>
<keyword evidence="1" id="KW-0812">Transmembrane</keyword>
<reference evidence="2 3" key="1">
    <citation type="submission" date="2016-07" db="EMBL/GenBank/DDBJ databases">
        <title>Complete genome sequence of the Lentzea guizhouensis DHS C013.</title>
        <authorList>
            <person name="Cao C."/>
        </authorList>
    </citation>
    <scope>NUCLEOTIDE SEQUENCE [LARGE SCALE GENOMIC DNA]</scope>
    <source>
        <strain evidence="2 3">DHS C013</strain>
    </source>
</reference>
<keyword evidence="1" id="KW-0472">Membrane</keyword>
<dbReference type="AlphaFoldDB" id="A0A1B2HGZ9"/>
<feature type="transmembrane region" description="Helical" evidence="1">
    <location>
        <begin position="21"/>
        <end position="41"/>
    </location>
</feature>
<organism evidence="2 3">
    <name type="scientific">Lentzea guizhouensis</name>
    <dbReference type="NCBI Taxonomy" id="1586287"/>
    <lineage>
        <taxon>Bacteria</taxon>
        <taxon>Bacillati</taxon>
        <taxon>Actinomycetota</taxon>
        <taxon>Actinomycetes</taxon>
        <taxon>Pseudonocardiales</taxon>
        <taxon>Pseudonocardiaceae</taxon>
        <taxon>Lentzea</taxon>
    </lineage>
</organism>
<sequence>MDGFLPGGDPVRTGKSDLPRAFAVLAVLAGIALLVLFGLTVRKAAKVAFDPVVPGTYLVQGEPRCGSKPSSTCTSESGEFVGDDGVVRSGVYLEGVPKPLRKGDRVRAFDFGDPVEVYRYETNTRVPFVLSVACAVLGTAGVGLGVSWLWQRGRARRAR</sequence>
<dbReference type="KEGG" id="led:BBK82_13840"/>
<keyword evidence="1" id="KW-1133">Transmembrane helix</keyword>
<evidence type="ECO:0008006" key="4">
    <source>
        <dbReference type="Google" id="ProtNLM"/>
    </source>
</evidence>
<evidence type="ECO:0000313" key="2">
    <source>
        <dbReference type="EMBL" id="ANZ36992.1"/>
    </source>
</evidence>
<dbReference type="EMBL" id="CP016793">
    <property type="protein sequence ID" value="ANZ36992.1"/>
    <property type="molecule type" value="Genomic_DNA"/>
</dbReference>
<feature type="transmembrane region" description="Helical" evidence="1">
    <location>
        <begin position="128"/>
        <end position="150"/>
    </location>
</feature>
<gene>
    <name evidence="2" type="ORF">BBK82_13840</name>
</gene>
<proteinExistence type="predicted"/>
<accession>A0A1B2HGZ9</accession>
<dbReference type="Proteomes" id="UP000093053">
    <property type="component" value="Chromosome"/>
</dbReference>
<keyword evidence="3" id="KW-1185">Reference proteome</keyword>